<keyword evidence="4" id="KW-0808">Transferase</keyword>
<keyword evidence="8" id="KW-0289">Folate biosynthesis</keyword>
<evidence type="ECO:0000256" key="2">
    <source>
        <dbReference type="ARBA" id="ARBA00005051"/>
    </source>
</evidence>
<keyword evidence="7" id="KW-0067">ATP-binding</keyword>
<dbReference type="EMBL" id="LT629765">
    <property type="protein sequence ID" value="SDR69483.1"/>
    <property type="molecule type" value="Genomic_DNA"/>
</dbReference>
<keyword evidence="11" id="KW-1185">Reference proteome</keyword>
<dbReference type="NCBIfam" id="TIGR01498">
    <property type="entry name" value="folK"/>
    <property type="match status" value="1"/>
</dbReference>
<feature type="domain" description="7,8-dihydro-6-hydroxymethylpterin-pyrophosphokinase" evidence="9">
    <location>
        <begin position="83"/>
        <end position="94"/>
    </location>
</feature>
<dbReference type="EC" id="2.7.6.3" evidence="3"/>
<reference evidence="10 11" key="1">
    <citation type="submission" date="2016-10" db="EMBL/GenBank/DDBJ databases">
        <authorList>
            <person name="de Groot N.N."/>
        </authorList>
    </citation>
    <scope>NUCLEOTIDE SEQUENCE [LARGE SCALE GENOMIC DNA]</scope>
    <source>
        <strain evidence="10 11">DSM 45434</strain>
    </source>
</reference>
<comment type="catalytic activity">
    <reaction evidence="1">
        <text>6-hydroxymethyl-7,8-dihydropterin + ATP = (7,8-dihydropterin-6-yl)methyl diphosphate + AMP + H(+)</text>
        <dbReference type="Rhea" id="RHEA:11412"/>
        <dbReference type="ChEBI" id="CHEBI:15378"/>
        <dbReference type="ChEBI" id="CHEBI:30616"/>
        <dbReference type="ChEBI" id="CHEBI:44841"/>
        <dbReference type="ChEBI" id="CHEBI:72950"/>
        <dbReference type="ChEBI" id="CHEBI:456215"/>
        <dbReference type="EC" id="2.7.6.3"/>
    </reaction>
</comment>
<dbReference type="PANTHER" id="PTHR43071:SF1">
    <property type="entry name" value="2-AMINO-4-HYDROXY-6-HYDROXYMETHYLDIHYDROPTERIDINE PYROPHOSPHOKINASE"/>
    <property type="match status" value="1"/>
</dbReference>
<dbReference type="InterPro" id="IPR035907">
    <property type="entry name" value="Hppk_sf"/>
</dbReference>
<dbReference type="eggNOG" id="COG0801">
    <property type="taxonomic scope" value="Bacteria"/>
</dbReference>
<evidence type="ECO:0000256" key="5">
    <source>
        <dbReference type="ARBA" id="ARBA00022741"/>
    </source>
</evidence>
<dbReference type="PROSITE" id="PS00794">
    <property type="entry name" value="HPPK"/>
    <property type="match status" value="1"/>
</dbReference>
<keyword evidence="6 10" id="KW-0418">Kinase</keyword>
<evidence type="ECO:0000256" key="6">
    <source>
        <dbReference type="ARBA" id="ARBA00022777"/>
    </source>
</evidence>
<evidence type="ECO:0000313" key="10">
    <source>
        <dbReference type="EMBL" id="SDR69483.1"/>
    </source>
</evidence>
<evidence type="ECO:0000256" key="8">
    <source>
        <dbReference type="ARBA" id="ARBA00022909"/>
    </source>
</evidence>
<dbReference type="Proteomes" id="UP000182237">
    <property type="component" value="Chromosome I"/>
</dbReference>
<dbReference type="SUPFAM" id="SSF55083">
    <property type="entry name" value="6-hydroxymethyl-7,8-dihydropterin pyrophosphokinase, HPPK"/>
    <property type="match status" value="1"/>
</dbReference>
<evidence type="ECO:0000256" key="4">
    <source>
        <dbReference type="ARBA" id="ARBA00022679"/>
    </source>
</evidence>
<evidence type="ECO:0000259" key="9">
    <source>
        <dbReference type="PROSITE" id="PS00794"/>
    </source>
</evidence>
<evidence type="ECO:0000256" key="7">
    <source>
        <dbReference type="ARBA" id="ARBA00022840"/>
    </source>
</evidence>
<evidence type="ECO:0000313" key="11">
    <source>
        <dbReference type="Proteomes" id="UP000182237"/>
    </source>
</evidence>
<dbReference type="GO" id="GO:0046654">
    <property type="term" value="P:tetrahydrofolate biosynthetic process"/>
    <property type="evidence" value="ECO:0007669"/>
    <property type="project" value="UniProtKB-UniPathway"/>
</dbReference>
<keyword evidence="5" id="KW-0547">Nucleotide-binding</keyword>
<dbReference type="CDD" id="cd00483">
    <property type="entry name" value="HPPK"/>
    <property type="match status" value="1"/>
</dbReference>
<sequence length="152" mass="16691">MRAVLSIGSNMEDSRAHLAAAVEEFAPDLVAASSVYATAPWGGVEQPDFLNQTLLIDAPETPHQLLRRCQDLERAARRVRDVRWGPRTLDVDIVDIEGYTSSDPDLTVPHPRAAERAFVLAPWLEVDPGARLGGEAVSDLLARLGEQEVRKL</sequence>
<dbReference type="GO" id="GO:0016301">
    <property type="term" value="F:kinase activity"/>
    <property type="evidence" value="ECO:0007669"/>
    <property type="project" value="UniProtKB-KW"/>
</dbReference>
<protein>
    <recommendedName>
        <fullName evidence="3">2-amino-4-hydroxy-6-hydroxymethyldihydropteridine diphosphokinase</fullName>
        <ecNumber evidence="3">2.7.6.3</ecNumber>
    </recommendedName>
</protein>
<dbReference type="GO" id="GO:0046656">
    <property type="term" value="P:folic acid biosynthetic process"/>
    <property type="evidence" value="ECO:0007669"/>
    <property type="project" value="UniProtKB-KW"/>
</dbReference>
<dbReference type="Pfam" id="PF01288">
    <property type="entry name" value="HPPK"/>
    <property type="match status" value="1"/>
</dbReference>
<dbReference type="RefSeq" id="WP_019195141.1">
    <property type="nucleotide sequence ID" value="NZ_LT629765.1"/>
</dbReference>
<proteinExistence type="predicted"/>
<comment type="pathway">
    <text evidence="2">Cofactor biosynthesis; tetrahydrofolate biosynthesis; 2-amino-4-hydroxy-6-hydroxymethyl-7,8-dihydropteridine diphosphate from 7,8-dihydroneopterin triphosphate: step 4/4.</text>
</comment>
<dbReference type="UniPathway" id="UPA00077">
    <property type="reaction ID" value="UER00155"/>
</dbReference>
<dbReference type="OrthoDB" id="9808041at2"/>
<dbReference type="STRING" id="1203190.GCA_000312345_02376"/>
<accession>A0A1H1L4R7</accession>
<evidence type="ECO:0000256" key="1">
    <source>
        <dbReference type="ARBA" id="ARBA00000198"/>
    </source>
</evidence>
<dbReference type="GO" id="GO:0005524">
    <property type="term" value="F:ATP binding"/>
    <property type="evidence" value="ECO:0007669"/>
    <property type="project" value="UniProtKB-KW"/>
</dbReference>
<evidence type="ECO:0000256" key="3">
    <source>
        <dbReference type="ARBA" id="ARBA00013253"/>
    </source>
</evidence>
<dbReference type="GO" id="GO:0003848">
    <property type="term" value="F:2-amino-4-hydroxy-6-hydroxymethyldihydropteridine diphosphokinase activity"/>
    <property type="evidence" value="ECO:0007669"/>
    <property type="project" value="UniProtKB-EC"/>
</dbReference>
<dbReference type="AlphaFoldDB" id="A0A1H1L4R7"/>
<dbReference type="InterPro" id="IPR000550">
    <property type="entry name" value="Hppk"/>
</dbReference>
<dbReference type="Gene3D" id="3.30.70.560">
    <property type="entry name" value="7,8-Dihydro-6-hydroxymethylpterin-pyrophosphokinase HPPK"/>
    <property type="match status" value="1"/>
</dbReference>
<dbReference type="PANTHER" id="PTHR43071">
    <property type="entry name" value="2-AMINO-4-HYDROXY-6-HYDROXYMETHYLDIHYDROPTERIDINE PYROPHOSPHOKINASE"/>
    <property type="match status" value="1"/>
</dbReference>
<organism evidence="10 11">
    <name type="scientific">Corynebacterium timonense</name>
    <dbReference type="NCBI Taxonomy" id="441500"/>
    <lineage>
        <taxon>Bacteria</taxon>
        <taxon>Bacillati</taxon>
        <taxon>Actinomycetota</taxon>
        <taxon>Actinomycetes</taxon>
        <taxon>Mycobacteriales</taxon>
        <taxon>Corynebacteriaceae</taxon>
        <taxon>Corynebacterium</taxon>
    </lineage>
</organism>
<name>A0A1H1L4R7_9CORY</name>
<gene>
    <name evidence="10" type="ORF">SAMN04488539_0061</name>
</gene>